<evidence type="ECO:0000313" key="2">
    <source>
        <dbReference type="EMBL" id="OEK07050.1"/>
    </source>
</evidence>
<dbReference type="OrthoDB" id="981402at2"/>
<gene>
    <name evidence="2" type="ORF">BFP71_05175</name>
</gene>
<feature type="transmembrane region" description="Helical" evidence="1">
    <location>
        <begin position="133"/>
        <end position="155"/>
    </location>
</feature>
<accession>A0A1E5T6Q9</accession>
<dbReference type="STRING" id="1563681.BFP71_05175"/>
<evidence type="ECO:0008006" key="4">
    <source>
        <dbReference type="Google" id="ProtNLM"/>
    </source>
</evidence>
<dbReference type="RefSeq" id="WP_069834362.1">
    <property type="nucleotide sequence ID" value="NZ_MDGQ01000003.1"/>
</dbReference>
<reference evidence="2 3" key="1">
    <citation type="submission" date="2016-08" db="EMBL/GenBank/DDBJ databases">
        <title>Draft genome of Fabibacter sp. strain SK-8.</title>
        <authorList>
            <person name="Wong S.-K."/>
            <person name="Hamasaki K."/>
            <person name="Yoshizawa S."/>
        </authorList>
    </citation>
    <scope>NUCLEOTIDE SEQUENCE [LARGE SCALE GENOMIC DNA]</scope>
    <source>
        <strain evidence="2 3">SK-8</strain>
    </source>
</reference>
<feature type="transmembrane region" description="Helical" evidence="1">
    <location>
        <begin position="245"/>
        <end position="261"/>
    </location>
</feature>
<evidence type="ECO:0000256" key="1">
    <source>
        <dbReference type="SAM" id="Phobius"/>
    </source>
</evidence>
<keyword evidence="3" id="KW-1185">Reference proteome</keyword>
<dbReference type="AlphaFoldDB" id="A0A1E5T6Q9"/>
<comment type="caution">
    <text evidence="2">The sequence shown here is derived from an EMBL/GenBank/DDBJ whole genome shotgun (WGS) entry which is preliminary data.</text>
</comment>
<dbReference type="Proteomes" id="UP000095552">
    <property type="component" value="Unassembled WGS sequence"/>
</dbReference>
<evidence type="ECO:0000313" key="3">
    <source>
        <dbReference type="Proteomes" id="UP000095552"/>
    </source>
</evidence>
<feature type="transmembrane region" description="Helical" evidence="1">
    <location>
        <begin position="43"/>
        <end position="65"/>
    </location>
</feature>
<keyword evidence="1" id="KW-0472">Membrane</keyword>
<feature type="transmembrane region" description="Helical" evidence="1">
    <location>
        <begin position="91"/>
        <end position="113"/>
    </location>
</feature>
<keyword evidence="1" id="KW-0812">Transmembrane</keyword>
<keyword evidence="1" id="KW-1133">Transmembrane helix</keyword>
<name>A0A1E5T6Q9_9BACT</name>
<organism evidence="2 3">
    <name type="scientific">Roseivirga misakiensis</name>
    <dbReference type="NCBI Taxonomy" id="1563681"/>
    <lineage>
        <taxon>Bacteria</taxon>
        <taxon>Pseudomonadati</taxon>
        <taxon>Bacteroidota</taxon>
        <taxon>Cytophagia</taxon>
        <taxon>Cytophagales</taxon>
        <taxon>Roseivirgaceae</taxon>
        <taxon>Roseivirga</taxon>
    </lineage>
</organism>
<feature type="transmembrane region" description="Helical" evidence="1">
    <location>
        <begin position="162"/>
        <end position="184"/>
    </location>
</feature>
<dbReference type="EMBL" id="MDGQ01000003">
    <property type="protein sequence ID" value="OEK07050.1"/>
    <property type="molecule type" value="Genomic_DNA"/>
</dbReference>
<proteinExistence type="predicted"/>
<sequence>MLEGLDYLAFNAGTSGSINAFFVHSGPLSELTFVGLESTGSPLLSLVLATVLILFNSILLNSIFIRNASFEESSFLPAAVMTILMSASPNFFFLSPALIGSSFIIFSLNNLFYHVKYKGSEENILGTGFSVGIAGLFFYPYFWFYPLIVIIYIFYSSTLTRRYFLLTWGFVLPYIMTWVVYLFLEQGSEFSTSIFQQIVSAQVLGEGLNNGLMVFGFGLALSLIAAIQGFSGLGMTNHQIMVQKAMSWLGFFGVVLFAIFGDANLSGLMILVIPMSYFITKMLISINKKLLTELVFIALLGSAIATLFLIY</sequence>
<feature type="transmembrane region" description="Helical" evidence="1">
    <location>
        <begin position="212"/>
        <end position="233"/>
    </location>
</feature>
<protein>
    <recommendedName>
        <fullName evidence="4">Beta-carotene 15,15'-monooxygenase</fullName>
    </recommendedName>
</protein>
<feature type="transmembrane region" description="Helical" evidence="1">
    <location>
        <begin position="291"/>
        <end position="310"/>
    </location>
</feature>